<keyword evidence="2 5" id="KW-0812">Transmembrane</keyword>
<keyword evidence="8" id="KW-1185">Reference proteome</keyword>
<dbReference type="PIRSF" id="PIRSF003299">
    <property type="entry name" value="VirB8_PtlE"/>
    <property type="match status" value="1"/>
</dbReference>
<keyword evidence="3 5" id="KW-1133">Transmembrane helix</keyword>
<gene>
    <name evidence="7" type="ORF">phytr_9440</name>
</gene>
<dbReference type="InterPro" id="IPR007430">
    <property type="entry name" value="VirB8"/>
</dbReference>
<keyword evidence="4 5" id="KW-0472">Membrane</keyword>
<reference evidence="7 8" key="1">
    <citation type="submission" date="2018-03" db="EMBL/GenBank/DDBJ databases">
        <title>A gene transfer event suggests a long-term partnership between eustigmatophyte algae and a novel lineage of endosymbiotic bacteria.</title>
        <authorList>
            <person name="Yurchenko T."/>
            <person name="Sevcikova T."/>
            <person name="Pribyl P."/>
            <person name="El Karkouri K."/>
            <person name="Klimes V."/>
            <person name="Amaral R."/>
            <person name="Zbrankova V."/>
            <person name="Kim E."/>
            <person name="Raoult D."/>
            <person name="Santos L.M.A."/>
            <person name="Elias M."/>
        </authorList>
    </citation>
    <scope>NUCLEOTIDE SEQUENCE [LARGE SCALE GENOMIC DNA]</scope>
    <source>
        <strain evidence="7">CCALA 838</strain>
    </source>
</reference>
<comment type="subcellular location">
    <subcellularLocation>
        <location evidence="1">Membrane</location>
        <topology evidence="1">Single-pass membrane protein</topology>
    </subcellularLocation>
</comment>
<dbReference type="Gene3D" id="3.10.450.230">
    <property type="entry name" value="VirB8 protein"/>
    <property type="match status" value="1"/>
</dbReference>
<evidence type="ECO:0000256" key="5">
    <source>
        <dbReference type="SAM" id="Phobius"/>
    </source>
</evidence>
<dbReference type="Pfam" id="PF04335">
    <property type="entry name" value="VirB8"/>
    <property type="match status" value="1"/>
</dbReference>
<dbReference type="Proteomes" id="UP000241762">
    <property type="component" value="Chromosome"/>
</dbReference>
<dbReference type="GO" id="GO:0016020">
    <property type="term" value="C:membrane"/>
    <property type="evidence" value="ECO:0007669"/>
    <property type="project" value="UniProtKB-SubCell"/>
</dbReference>
<dbReference type="AlphaFoldDB" id="A0A2P1P9B5"/>
<feature type="domain" description="Bacterial virulence protein VirB8" evidence="6">
    <location>
        <begin position="28"/>
        <end position="231"/>
    </location>
</feature>
<evidence type="ECO:0000313" key="7">
    <source>
        <dbReference type="EMBL" id="AVP87872.1"/>
    </source>
</evidence>
<dbReference type="KEGG" id="ptc:phytr_9440"/>
<evidence type="ECO:0000256" key="1">
    <source>
        <dbReference type="ARBA" id="ARBA00004167"/>
    </source>
</evidence>
<name>A0A2P1P9B5_9RICK</name>
<evidence type="ECO:0000256" key="3">
    <source>
        <dbReference type="ARBA" id="ARBA00022989"/>
    </source>
</evidence>
<dbReference type="CDD" id="cd16424">
    <property type="entry name" value="VirB8"/>
    <property type="match status" value="1"/>
</dbReference>
<evidence type="ECO:0000313" key="8">
    <source>
        <dbReference type="Proteomes" id="UP000241762"/>
    </source>
</evidence>
<feature type="transmembrane region" description="Helical" evidence="5">
    <location>
        <begin position="43"/>
        <end position="63"/>
    </location>
</feature>
<evidence type="ECO:0000256" key="4">
    <source>
        <dbReference type="ARBA" id="ARBA00023136"/>
    </source>
</evidence>
<organism evidence="7 8">
    <name type="scientific">Candidatus Phycorickettsia trachydisci</name>
    <dbReference type="NCBI Taxonomy" id="2115978"/>
    <lineage>
        <taxon>Bacteria</taxon>
        <taxon>Pseudomonadati</taxon>
        <taxon>Pseudomonadota</taxon>
        <taxon>Alphaproteobacteria</taxon>
        <taxon>Rickettsiales</taxon>
        <taxon>Rickettsiaceae</taxon>
        <taxon>Candidatus Phycorickettsia</taxon>
    </lineage>
</organism>
<dbReference type="EMBL" id="CP027845">
    <property type="protein sequence ID" value="AVP87872.1"/>
    <property type="molecule type" value="Genomic_DNA"/>
</dbReference>
<dbReference type="InterPro" id="IPR032710">
    <property type="entry name" value="NTF2-like_dom_sf"/>
</dbReference>
<dbReference type="SUPFAM" id="SSF54427">
    <property type="entry name" value="NTF2-like"/>
    <property type="match status" value="1"/>
</dbReference>
<dbReference type="RefSeq" id="WP_106874714.1">
    <property type="nucleotide sequence ID" value="NZ_CP027845.1"/>
</dbReference>
<proteinExistence type="predicted"/>
<sequence>MSISEKFKSIFKAKAQKYSEIGVTEKVTWATERYESILTQRNLFVLITIIALVGLSIAMLSAVKIMNSKEIMPFVIQVDESTGSTTIVNPLGSEILNGNDSLSRYFIKKYISARETYNSADFDTVSLKFVKLTSTDNLYFSYYRYISNKDTDPRKMYGTSNSTYIKIKSWSKLENDKFICRFSVHETAGGLRVWNKIAIVKAHYVAMELDPEEQDMNPVGFQVTDYRVDDDES</sequence>
<protein>
    <submittedName>
        <fullName evidence="7">Type IV secretion system protein</fullName>
    </submittedName>
</protein>
<accession>A0A2P1P9B5</accession>
<evidence type="ECO:0000256" key="2">
    <source>
        <dbReference type="ARBA" id="ARBA00022692"/>
    </source>
</evidence>
<dbReference type="OrthoDB" id="7366154at2"/>
<evidence type="ECO:0000259" key="6">
    <source>
        <dbReference type="Pfam" id="PF04335"/>
    </source>
</evidence>
<dbReference type="GO" id="GO:0030255">
    <property type="term" value="P:protein secretion by the type IV secretion system"/>
    <property type="evidence" value="ECO:0007669"/>
    <property type="project" value="InterPro"/>
</dbReference>
<dbReference type="InterPro" id="IPR026264">
    <property type="entry name" value="VirB8/PtlE"/>
</dbReference>